<dbReference type="Gene3D" id="1.10.220.150">
    <property type="entry name" value="Arf GTPase activating protein"/>
    <property type="match status" value="1"/>
</dbReference>
<feature type="compositionally biased region" description="Polar residues" evidence="5">
    <location>
        <begin position="295"/>
        <end position="305"/>
    </location>
</feature>
<evidence type="ECO:0000256" key="3">
    <source>
        <dbReference type="ARBA" id="ARBA00022833"/>
    </source>
</evidence>
<protein>
    <recommendedName>
        <fullName evidence="6">Arf-GAP domain-containing protein</fullName>
    </recommendedName>
</protein>
<dbReference type="PRINTS" id="PR00405">
    <property type="entry name" value="REVINTRACTNG"/>
</dbReference>
<keyword evidence="3" id="KW-0862">Zinc</keyword>
<evidence type="ECO:0000256" key="2">
    <source>
        <dbReference type="ARBA" id="ARBA00022771"/>
    </source>
</evidence>
<dbReference type="PROSITE" id="PS50115">
    <property type="entry name" value="ARFGAP"/>
    <property type="match status" value="1"/>
</dbReference>
<feature type="region of interest" description="Disordered" evidence="5">
    <location>
        <begin position="353"/>
        <end position="413"/>
    </location>
</feature>
<dbReference type="InterPro" id="IPR044820">
    <property type="entry name" value="AGD14-like"/>
</dbReference>
<feature type="region of interest" description="Disordered" evidence="5">
    <location>
        <begin position="576"/>
        <end position="595"/>
    </location>
</feature>
<feature type="compositionally biased region" description="Low complexity" evidence="5">
    <location>
        <begin position="306"/>
        <end position="324"/>
    </location>
</feature>
<feature type="region of interest" description="Disordered" evidence="5">
    <location>
        <begin position="294"/>
        <end position="341"/>
    </location>
</feature>
<evidence type="ECO:0000256" key="4">
    <source>
        <dbReference type="PROSITE-ProRule" id="PRU00288"/>
    </source>
</evidence>
<evidence type="ECO:0000313" key="7">
    <source>
        <dbReference type="EMBL" id="GKV35660.1"/>
    </source>
</evidence>
<sequence length="595" mass="65474">MAFRGKTDDQNEKIIRFLFKLPANRRCINCDSIGPQYVVTDFWTFVCSTCAGVHREFSHRVKSVSLATFTSEEVIALQKGGNEPAKDVFFKDWKPGRHSIPDNSNVERLRGFIKQVYVNRKYTGEKSGDRPSNAKMVDTGYFNTPEMDTFESHYIERSRSIERNQEIISVSDYGERRITRYGQESKRRDNYKKLSAHFEVVDDRFCDHRSESRKLEDNCFPEMVAKQDVRPANHKREWDSSRPRVTRSLLEMLNKIPTLRVTKPPKGVGDMASDSSTQIQTFRAITRIMLPADVNTPTLSGNDVVSTSATSSNLSTSTLSGRSSAPEADPSGAPSPSHRADNFLSKVNHLEPGQAVQQPKHSTTTDTTTRSTAQVVSGSPIARSSQTVSTQIDKTSSAAELQSPLPGKRSSTRELPEYLFTAPYSPVPAPFPGWQPSQAHVMGSSLQYPSSMQVQAFSQPVTSRNPFDLNSQIHMVQSPGIFSMASLQGAPANAMSPSGLLQPSISPQGVLPQSLPYVAVPSHPIYKSEMSPSACTGQQLPNQLPHARYPGVGAFDNNGIVFSTLDASQQLNGGGFSAPTTFQRPFPSVGGNPFA</sequence>
<evidence type="ECO:0000256" key="1">
    <source>
        <dbReference type="ARBA" id="ARBA00022723"/>
    </source>
</evidence>
<dbReference type="InterPro" id="IPR037278">
    <property type="entry name" value="ARFGAP/RecO"/>
</dbReference>
<name>A0AAV5LEH6_9ROSI</name>
<dbReference type="AlphaFoldDB" id="A0AAV5LEH6"/>
<evidence type="ECO:0000313" key="8">
    <source>
        <dbReference type="Proteomes" id="UP001054252"/>
    </source>
</evidence>
<feature type="compositionally biased region" description="Polar residues" evidence="5">
    <location>
        <begin position="373"/>
        <end position="400"/>
    </location>
</feature>
<accession>A0AAV5LEH6</accession>
<dbReference type="PANTHER" id="PTHR46085:SF9">
    <property type="entry name" value="MUCIN-5AC-LIKE"/>
    <property type="match status" value="1"/>
</dbReference>
<feature type="domain" description="Arf-GAP" evidence="6">
    <location>
        <begin position="12"/>
        <end position="130"/>
    </location>
</feature>
<evidence type="ECO:0000256" key="5">
    <source>
        <dbReference type="SAM" id="MobiDB-lite"/>
    </source>
</evidence>
<dbReference type="Pfam" id="PF01412">
    <property type="entry name" value="ArfGap"/>
    <property type="match status" value="1"/>
</dbReference>
<dbReference type="PANTHER" id="PTHR46085">
    <property type="entry name" value="ARFGAP/RECO-RELATED"/>
    <property type="match status" value="1"/>
</dbReference>
<evidence type="ECO:0000259" key="6">
    <source>
        <dbReference type="PROSITE" id="PS50115"/>
    </source>
</evidence>
<dbReference type="GO" id="GO:0008270">
    <property type="term" value="F:zinc ion binding"/>
    <property type="evidence" value="ECO:0007669"/>
    <property type="project" value="UniProtKB-KW"/>
</dbReference>
<keyword evidence="1" id="KW-0479">Metal-binding</keyword>
<dbReference type="Proteomes" id="UP001054252">
    <property type="component" value="Unassembled WGS sequence"/>
</dbReference>
<proteinExistence type="predicted"/>
<dbReference type="InterPro" id="IPR038508">
    <property type="entry name" value="ArfGAP_dom_sf"/>
</dbReference>
<comment type="caution">
    <text evidence="7">The sequence shown here is derived from an EMBL/GenBank/DDBJ whole genome shotgun (WGS) entry which is preliminary data.</text>
</comment>
<dbReference type="InterPro" id="IPR001164">
    <property type="entry name" value="ArfGAP_dom"/>
</dbReference>
<feature type="compositionally biased region" description="Low complexity" evidence="5">
    <location>
        <begin position="362"/>
        <end position="372"/>
    </location>
</feature>
<reference evidence="7 8" key="1">
    <citation type="journal article" date="2021" name="Commun. Biol.">
        <title>The genome of Shorea leprosula (Dipterocarpaceae) highlights the ecological relevance of drought in aseasonal tropical rainforests.</title>
        <authorList>
            <person name="Ng K.K.S."/>
            <person name="Kobayashi M.J."/>
            <person name="Fawcett J.A."/>
            <person name="Hatakeyama M."/>
            <person name="Paape T."/>
            <person name="Ng C.H."/>
            <person name="Ang C.C."/>
            <person name="Tnah L.H."/>
            <person name="Lee C.T."/>
            <person name="Nishiyama T."/>
            <person name="Sese J."/>
            <person name="O'Brien M.J."/>
            <person name="Copetti D."/>
            <person name="Mohd Noor M.I."/>
            <person name="Ong R.C."/>
            <person name="Putra M."/>
            <person name="Sireger I.Z."/>
            <person name="Indrioko S."/>
            <person name="Kosugi Y."/>
            <person name="Izuno A."/>
            <person name="Isagi Y."/>
            <person name="Lee S.L."/>
            <person name="Shimizu K.K."/>
        </authorList>
    </citation>
    <scope>NUCLEOTIDE SEQUENCE [LARGE SCALE GENOMIC DNA]</scope>
    <source>
        <strain evidence="7">214</strain>
    </source>
</reference>
<keyword evidence="2 4" id="KW-0863">Zinc-finger</keyword>
<organism evidence="7 8">
    <name type="scientific">Rubroshorea leprosula</name>
    <dbReference type="NCBI Taxonomy" id="152421"/>
    <lineage>
        <taxon>Eukaryota</taxon>
        <taxon>Viridiplantae</taxon>
        <taxon>Streptophyta</taxon>
        <taxon>Embryophyta</taxon>
        <taxon>Tracheophyta</taxon>
        <taxon>Spermatophyta</taxon>
        <taxon>Magnoliopsida</taxon>
        <taxon>eudicotyledons</taxon>
        <taxon>Gunneridae</taxon>
        <taxon>Pentapetalae</taxon>
        <taxon>rosids</taxon>
        <taxon>malvids</taxon>
        <taxon>Malvales</taxon>
        <taxon>Dipterocarpaceae</taxon>
        <taxon>Rubroshorea</taxon>
    </lineage>
</organism>
<dbReference type="FunFam" id="1.10.220.150:FF:000005">
    <property type="entry name" value="Arf-GAP domain and FG repeat-containing protein 1"/>
    <property type="match status" value="1"/>
</dbReference>
<gene>
    <name evidence="7" type="ORF">SLEP1_g43901</name>
</gene>
<dbReference type="GO" id="GO:0005096">
    <property type="term" value="F:GTPase activator activity"/>
    <property type="evidence" value="ECO:0007669"/>
    <property type="project" value="InterPro"/>
</dbReference>
<keyword evidence="8" id="KW-1185">Reference proteome</keyword>
<dbReference type="SUPFAM" id="SSF57863">
    <property type="entry name" value="ArfGap/RecO-like zinc finger"/>
    <property type="match status" value="1"/>
</dbReference>
<dbReference type="EMBL" id="BPVZ01000112">
    <property type="protein sequence ID" value="GKV35660.1"/>
    <property type="molecule type" value="Genomic_DNA"/>
</dbReference>
<dbReference type="CDD" id="cd08838">
    <property type="entry name" value="ArfGap_AGFG"/>
    <property type="match status" value="1"/>
</dbReference>
<dbReference type="SMART" id="SM00105">
    <property type="entry name" value="ArfGap"/>
    <property type="match status" value="1"/>
</dbReference>